<sequence>MESTIEQRVDVENVQQGSNWWSVLGFFIPLVGLILFLVWKTTNPKSAKAAGIGALVSVVLNLLVFVLLVVTTVMV</sequence>
<dbReference type="AlphaFoldDB" id="A0A419SYK9"/>
<dbReference type="Proteomes" id="UP000284277">
    <property type="component" value="Unassembled WGS sequence"/>
</dbReference>
<feature type="transmembrane region" description="Helical" evidence="1">
    <location>
        <begin position="51"/>
        <end position="74"/>
    </location>
</feature>
<keyword evidence="1" id="KW-0812">Transmembrane</keyword>
<dbReference type="RefSeq" id="WP_120197907.1">
    <property type="nucleotide sequence ID" value="NZ_MCIA01000031.1"/>
</dbReference>
<reference evidence="2 3" key="1">
    <citation type="submission" date="2016-08" db="EMBL/GenBank/DDBJ databases">
        <title>A new outlook on sporulation: Clostridium algidixylanolyticum.</title>
        <authorList>
            <person name="Poppleton D.I."/>
            <person name="Gribaldo S."/>
        </authorList>
    </citation>
    <scope>NUCLEOTIDE SEQUENCE [LARGE SCALE GENOMIC DNA]</scope>
    <source>
        <strain evidence="2 3">SPL73</strain>
    </source>
</reference>
<evidence type="ECO:0000313" key="3">
    <source>
        <dbReference type="Proteomes" id="UP000284277"/>
    </source>
</evidence>
<gene>
    <name evidence="2" type="ORF">BET01_07095</name>
</gene>
<dbReference type="OrthoDB" id="90521at2"/>
<evidence type="ECO:0000313" key="2">
    <source>
        <dbReference type="EMBL" id="RKD30350.1"/>
    </source>
</evidence>
<name>A0A419SYK9_9FIRM</name>
<evidence type="ECO:0000256" key="1">
    <source>
        <dbReference type="SAM" id="Phobius"/>
    </source>
</evidence>
<feature type="transmembrane region" description="Helical" evidence="1">
    <location>
        <begin position="20"/>
        <end position="39"/>
    </location>
</feature>
<protein>
    <submittedName>
        <fullName evidence="2">Uncharacterized protein</fullName>
    </submittedName>
</protein>
<keyword evidence="1" id="KW-1133">Transmembrane helix</keyword>
<accession>A0A419SYK9</accession>
<proteinExistence type="predicted"/>
<dbReference type="EMBL" id="MCIA01000031">
    <property type="protein sequence ID" value="RKD30350.1"/>
    <property type="molecule type" value="Genomic_DNA"/>
</dbReference>
<comment type="caution">
    <text evidence="2">The sequence shown here is derived from an EMBL/GenBank/DDBJ whole genome shotgun (WGS) entry which is preliminary data.</text>
</comment>
<organism evidence="2 3">
    <name type="scientific">Lacrimispora algidixylanolytica</name>
    <dbReference type="NCBI Taxonomy" id="94868"/>
    <lineage>
        <taxon>Bacteria</taxon>
        <taxon>Bacillati</taxon>
        <taxon>Bacillota</taxon>
        <taxon>Clostridia</taxon>
        <taxon>Lachnospirales</taxon>
        <taxon>Lachnospiraceae</taxon>
        <taxon>Lacrimispora</taxon>
    </lineage>
</organism>
<keyword evidence="1" id="KW-0472">Membrane</keyword>
<keyword evidence="3" id="KW-1185">Reference proteome</keyword>